<organism evidence="1 2">
    <name type="scientific">Cohaesibacter celericrescens</name>
    <dbReference type="NCBI Taxonomy" id="2067669"/>
    <lineage>
        <taxon>Bacteria</taxon>
        <taxon>Pseudomonadati</taxon>
        <taxon>Pseudomonadota</taxon>
        <taxon>Alphaproteobacteria</taxon>
        <taxon>Hyphomicrobiales</taxon>
        <taxon>Cohaesibacteraceae</taxon>
    </lineage>
</organism>
<evidence type="ECO:0000313" key="2">
    <source>
        <dbReference type="Proteomes" id="UP000234881"/>
    </source>
</evidence>
<dbReference type="AlphaFoldDB" id="A0A2N5XWN4"/>
<proteinExistence type="predicted"/>
<dbReference type="EMBL" id="PKUQ01000001">
    <property type="protein sequence ID" value="PLW78835.1"/>
    <property type="molecule type" value="Genomic_DNA"/>
</dbReference>
<comment type="caution">
    <text evidence="1">The sequence shown here is derived from an EMBL/GenBank/DDBJ whole genome shotgun (WGS) entry which is preliminary data.</text>
</comment>
<protein>
    <submittedName>
        <fullName evidence="1">Uncharacterized protein</fullName>
    </submittedName>
</protein>
<keyword evidence="2" id="KW-1185">Reference proteome</keyword>
<accession>A0A2N5XWN4</accession>
<reference evidence="1 2" key="1">
    <citation type="submission" date="2018-01" db="EMBL/GenBank/DDBJ databases">
        <title>The draft genome sequence of Cohaesibacter sp. H1304.</title>
        <authorList>
            <person name="Wang N.-N."/>
            <person name="Du Z.-J."/>
        </authorList>
    </citation>
    <scope>NUCLEOTIDE SEQUENCE [LARGE SCALE GENOMIC DNA]</scope>
    <source>
        <strain evidence="1 2">H1304</strain>
    </source>
</reference>
<dbReference type="Proteomes" id="UP000234881">
    <property type="component" value="Unassembled WGS sequence"/>
</dbReference>
<evidence type="ECO:0000313" key="1">
    <source>
        <dbReference type="EMBL" id="PLW78835.1"/>
    </source>
</evidence>
<gene>
    <name evidence="1" type="ORF">C0081_00910</name>
</gene>
<sequence length="67" mass="7557">MSPSANGLPLQFVRKISVLPDVVIVVKANFAYHMVNELLTPQKLYPQSAKSRHFVAHTDRQKLQNAL</sequence>
<name>A0A2N5XWN4_9HYPH</name>